<feature type="transmembrane region" description="Helical" evidence="6">
    <location>
        <begin position="80"/>
        <end position="99"/>
    </location>
</feature>
<evidence type="ECO:0000256" key="5">
    <source>
        <dbReference type="ARBA" id="ARBA00023136"/>
    </source>
</evidence>
<gene>
    <name evidence="8" type="ORF">O9H85_34175</name>
</gene>
<name>A0ABT4QKS3_9BACL</name>
<accession>A0ABT4QKS3</accession>
<evidence type="ECO:0000256" key="1">
    <source>
        <dbReference type="ARBA" id="ARBA00004651"/>
    </source>
</evidence>
<protein>
    <submittedName>
        <fullName evidence="8">MFS transporter</fullName>
    </submittedName>
</protein>
<sequence>MKAQSIPSARWWRIIPVAFLMYTIAFMDRNNVGFGFAGMEKDLAINSTYAGLAAGIFFFGYLFLQIPGAYLAQKWSVKKFITIALLVWGIFAIATGLVQNLTQLLIIRFLLGVAEGGVWPATLVLLSKWFPLKERARANSYWMLCLPFASMVMSPISGYILSLFDWRTMFIIEGLPPFIWAIIWWFFISEEPSKAKWISKEEREYIENALAEEKRLMSKQASSFKDVLKNRNVLILVVVYFLIQIGFYGYGLWLPTIVKALSGGNNLMVGIISALPWVAAIFGLILNARHSDKTGERKGHVAFAVIVGGLFLLLSALIGQSNPVLAIVFLVLCMGVLDSYNGVFWAIPASFLSEEALAPAMGLINSIGNLGGFFGPFIVGYLISQTHNTLFGMIFLVSALILSGILVLQVRYEKPKVQQNENLNIAKSV</sequence>
<feature type="transmembrane region" description="Helical" evidence="6">
    <location>
        <begin position="170"/>
        <end position="188"/>
    </location>
</feature>
<dbReference type="PIRSF" id="PIRSF002808">
    <property type="entry name" value="Hexose_phosphate_transp"/>
    <property type="match status" value="1"/>
</dbReference>
<keyword evidence="4 6" id="KW-1133">Transmembrane helix</keyword>
<dbReference type="InterPro" id="IPR020846">
    <property type="entry name" value="MFS_dom"/>
</dbReference>
<proteinExistence type="predicted"/>
<evidence type="ECO:0000313" key="9">
    <source>
        <dbReference type="Proteomes" id="UP001527882"/>
    </source>
</evidence>
<evidence type="ECO:0000256" key="2">
    <source>
        <dbReference type="ARBA" id="ARBA00022448"/>
    </source>
</evidence>
<dbReference type="InterPro" id="IPR000849">
    <property type="entry name" value="Sugar_P_transporter"/>
</dbReference>
<dbReference type="Gene3D" id="1.20.1250.20">
    <property type="entry name" value="MFS general substrate transporter like domains"/>
    <property type="match status" value="2"/>
</dbReference>
<feature type="transmembrane region" description="Helical" evidence="6">
    <location>
        <begin position="389"/>
        <end position="408"/>
    </location>
</feature>
<evidence type="ECO:0000313" key="8">
    <source>
        <dbReference type="EMBL" id="MCZ8517311.1"/>
    </source>
</evidence>
<feature type="transmembrane region" description="Helical" evidence="6">
    <location>
        <begin position="324"/>
        <end position="348"/>
    </location>
</feature>
<feature type="transmembrane region" description="Helical" evidence="6">
    <location>
        <begin position="12"/>
        <end position="29"/>
    </location>
</feature>
<keyword evidence="5 6" id="KW-0472">Membrane</keyword>
<dbReference type="PANTHER" id="PTHR43791:SF100">
    <property type="entry name" value="SUGAR TRANSPORTER"/>
    <property type="match status" value="1"/>
</dbReference>
<feature type="transmembrane region" description="Helical" evidence="6">
    <location>
        <begin position="267"/>
        <end position="288"/>
    </location>
</feature>
<dbReference type="EMBL" id="JAQAGZ010000035">
    <property type="protein sequence ID" value="MCZ8517311.1"/>
    <property type="molecule type" value="Genomic_DNA"/>
</dbReference>
<keyword evidence="3 6" id="KW-0812">Transmembrane</keyword>
<organism evidence="8 9">
    <name type="scientific">Paenibacillus gyeongsangnamensis</name>
    <dbReference type="NCBI Taxonomy" id="3388067"/>
    <lineage>
        <taxon>Bacteria</taxon>
        <taxon>Bacillati</taxon>
        <taxon>Bacillota</taxon>
        <taxon>Bacilli</taxon>
        <taxon>Bacillales</taxon>
        <taxon>Paenibacillaceae</taxon>
        <taxon>Paenibacillus</taxon>
    </lineage>
</organism>
<comment type="caution">
    <text evidence="8">The sequence shown here is derived from an EMBL/GenBank/DDBJ whole genome shotgun (WGS) entry which is preliminary data.</text>
</comment>
<dbReference type="Pfam" id="PF07690">
    <property type="entry name" value="MFS_1"/>
    <property type="match status" value="1"/>
</dbReference>
<dbReference type="RefSeq" id="WP_269885839.1">
    <property type="nucleotide sequence ID" value="NZ_JAQAGZ010000035.1"/>
</dbReference>
<dbReference type="SUPFAM" id="SSF103473">
    <property type="entry name" value="MFS general substrate transporter"/>
    <property type="match status" value="1"/>
</dbReference>
<evidence type="ECO:0000259" key="7">
    <source>
        <dbReference type="PROSITE" id="PS50850"/>
    </source>
</evidence>
<dbReference type="PROSITE" id="PS50850">
    <property type="entry name" value="MFS"/>
    <property type="match status" value="1"/>
</dbReference>
<feature type="domain" description="Major facilitator superfamily (MFS) profile" evidence="7">
    <location>
        <begin position="14"/>
        <end position="416"/>
    </location>
</feature>
<dbReference type="CDD" id="cd17319">
    <property type="entry name" value="MFS_ExuT_GudP_like"/>
    <property type="match status" value="1"/>
</dbReference>
<evidence type="ECO:0000256" key="3">
    <source>
        <dbReference type="ARBA" id="ARBA00022692"/>
    </source>
</evidence>
<dbReference type="InterPro" id="IPR036259">
    <property type="entry name" value="MFS_trans_sf"/>
</dbReference>
<reference evidence="8 9" key="1">
    <citation type="submission" date="2022-12" db="EMBL/GenBank/DDBJ databases">
        <title>Draft genome sequence of Paenibacillus sp. dW9.</title>
        <authorList>
            <person name="Choi E.-W."/>
            <person name="Kim D.-U."/>
        </authorList>
    </citation>
    <scope>NUCLEOTIDE SEQUENCE [LARGE SCALE GENOMIC DNA]</scope>
    <source>
        <strain evidence="9">dW9</strain>
    </source>
</reference>
<feature type="transmembrane region" description="Helical" evidence="6">
    <location>
        <begin position="105"/>
        <end position="129"/>
    </location>
</feature>
<feature type="transmembrane region" description="Helical" evidence="6">
    <location>
        <begin position="233"/>
        <end position="255"/>
    </location>
</feature>
<dbReference type="PANTHER" id="PTHR43791">
    <property type="entry name" value="PERMEASE-RELATED"/>
    <property type="match status" value="1"/>
</dbReference>
<feature type="transmembrane region" description="Helical" evidence="6">
    <location>
        <begin position="49"/>
        <end position="68"/>
    </location>
</feature>
<dbReference type="InterPro" id="IPR011701">
    <property type="entry name" value="MFS"/>
</dbReference>
<feature type="transmembrane region" description="Helical" evidence="6">
    <location>
        <begin position="300"/>
        <end position="318"/>
    </location>
</feature>
<feature type="transmembrane region" description="Helical" evidence="6">
    <location>
        <begin position="141"/>
        <end position="164"/>
    </location>
</feature>
<evidence type="ECO:0000256" key="6">
    <source>
        <dbReference type="SAM" id="Phobius"/>
    </source>
</evidence>
<evidence type="ECO:0000256" key="4">
    <source>
        <dbReference type="ARBA" id="ARBA00022989"/>
    </source>
</evidence>
<keyword evidence="9" id="KW-1185">Reference proteome</keyword>
<keyword evidence="2" id="KW-0813">Transport</keyword>
<dbReference type="Proteomes" id="UP001527882">
    <property type="component" value="Unassembled WGS sequence"/>
</dbReference>
<feature type="transmembrane region" description="Helical" evidence="6">
    <location>
        <begin position="360"/>
        <end position="383"/>
    </location>
</feature>
<comment type="subcellular location">
    <subcellularLocation>
        <location evidence="1">Cell membrane</location>
        <topology evidence="1">Multi-pass membrane protein</topology>
    </subcellularLocation>
</comment>